<dbReference type="GO" id="GO:0046685">
    <property type="term" value="P:response to arsenic-containing substance"/>
    <property type="evidence" value="ECO:0007669"/>
    <property type="project" value="UniProtKB-KW"/>
</dbReference>
<sequence length="102" mass="11757">MEPLIFFKCLADETRLKTLMLISLKESLCVCDIQCCLNLSQPKISRHLAELRKCNLVVSSRKGKWIYYQLNPELPDWAKEVLQKVTVEQQQSLKSCLAALQC</sequence>
<feature type="domain" description="HTH arsR-type" evidence="5">
    <location>
        <begin position="1"/>
        <end position="89"/>
    </location>
</feature>
<comment type="caution">
    <text evidence="6">The sequence shown here is derived from an EMBL/GenBank/DDBJ whole genome shotgun (WGS) entry which is preliminary data.</text>
</comment>
<dbReference type="PROSITE" id="PS00846">
    <property type="entry name" value="HTH_ARSR_1"/>
    <property type="match status" value="1"/>
</dbReference>
<dbReference type="SMART" id="SM00418">
    <property type="entry name" value="HTH_ARSR"/>
    <property type="match status" value="1"/>
</dbReference>
<dbReference type="CDD" id="cd00090">
    <property type="entry name" value="HTH_ARSR"/>
    <property type="match status" value="1"/>
</dbReference>
<evidence type="ECO:0000256" key="4">
    <source>
        <dbReference type="ARBA" id="ARBA00023163"/>
    </source>
</evidence>
<dbReference type="InterPro" id="IPR051081">
    <property type="entry name" value="HTH_MetalResp_TranReg"/>
</dbReference>
<dbReference type="NCBIfam" id="NF007528">
    <property type="entry name" value="PRK10141.1"/>
    <property type="match status" value="1"/>
</dbReference>
<evidence type="ECO:0000256" key="3">
    <source>
        <dbReference type="ARBA" id="ARBA00023125"/>
    </source>
</evidence>
<evidence type="ECO:0000313" key="8">
    <source>
        <dbReference type="Proteomes" id="UP000307164"/>
    </source>
</evidence>
<keyword evidence="4" id="KW-0804">Transcription</keyword>
<dbReference type="InterPro" id="IPR036388">
    <property type="entry name" value="WH-like_DNA-bd_sf"/>
</dbReference>
<gene>
    <name evidence="6" type="ORF">CWC19_07700</name>
    <name evidence="7" type="ORF">CWC20_02660</name>
</gene>
<dbReference type="EMBL" id="PNBX01000029">
    <property type="protein sequence ID" value="TMO68795.1"/>
    <property type="molecule type" value="Genomic_DNA"/>
</dbReference>
<evidence type="ECO:0000313" key="7">
    <source>
        <dbReference type="EMBL" id="TMO78066.1"/>
    </source>
</evidence>
<dbReference type="InterPro" id="IPR011991">
    <property type="entry name" value="ArsR-like_HTH"/>
</dbReference>
<keyword evidence="8" id="KW-1185">Reference proteome</keyword>
<keyword evidence="1" id="KW-0059">Arsenical resistance</keyword>
<reference evidence="6 9" key="1">
    <citation type="submission" date="2018-01" db="EMBL/GenBank/DDBJ databases">
        <authorList>
            <person name="Paulsen S."/>
            <person name="Gram L.K."/>
        </authorList>
    </citation>
    <scope>NUCLEOTIDE SEQUENCE [LARGE SCALE GENOMIC DNA]</scope>
    <source>
        <strain evidence="6 9">S3790</strain>
        <strain evidence="7">S3895</strain>
    </source>
</reference>
<evidence type="ECO:0000256" key="2">
    <source>
        <dbReference type="ARBA" id="ARBA00023015"/>
    </source>
</evidence>
<reference evidence="8 9" key="2">
    <citation type="submission" date="2019-06" db="EMBL/GenBank/DDBJ databases">
        <title>Co-occurence of chitin degradation, pigmentation and bioactivity in marine Pseudoalteromonas.</title>
        <authorList>
            <person name="Sonnenschein E.C."/>
            <person name="Bech P.K."/>
        </authorList>
    </citation>
    <scope>NUCLEOTIDE SEQUENCE [LARGE SCALE GENOMIC DNA]</scope>
    <source>
        <strain evidence="9">S3790</strain>
        <strain evidence="8">S3895</strain>
    </source>
</reference>
<accession>A0A5S3VA44</accession>
<dbReference type="FunFam" id="1.10.10.10:FF:000279">
    <property type="entry name" value="Transcriptional regulator, ArsR family"/>
    <property type="match status" value="1"/>
</dbReference>
<dbReference type="PANTHER" id="PTHR33154">
    <property type="entry name" value="TRANSCRIPTIONAL REGULATOR, ARSR FAMILY"/>
    <property type="match status" value="1"/>
</dbReference>
<organism evidence="6 9">
    <name type="scientific">Pseudoalteromonas aurantia</name>
    <dbReference type="NCBI Taxonomy" id="43654"/>
    <lineage>
        <taxon>Bacteria</taxon>
        <taxon>Pseudomonadati</taxon>
        <taxon>Pseudomonadota</taxon>
        <taxon>Gammaproteobacteria</taxon>
        <taxon>Alteromonadales</taxon>
        <taxon>Pseudoalteromonadaceae</taxon>
        <taxon>Pseudoalteromonas</taxon>
    </lineage>
</organism>
<dbReference type="PANTHER" id="PTHR33154:SF18">
    <property type="entry name" value="ARSENICAL RESISTANCE OPERON REPRESSOR"/>
    <property type="match status" value="1"/>
</dbReference>
<evidence type="ECO:0000256" key="1">
    <source>
        <dbReference type="ARBA" id="ARBA00022849"/>
    </source>
</evidence>
<evidence type="ECO:0000313" key="6">
    <source>
        <dbReference type="EMBL" id="TMO68795.1"/>
    </source>
</evidence>
<dbReference type="PRINTS" id="PR00778">
    <property type="entry name" value="HTHARSR"/>
</dbReference>
<dbReference type="EMBL" id="PNBW01000017">
    <property type="protein sequence ID" value="TMO78066.1"/>
    <property type="molecule type" value="Genomic_DNA"/>
</dbReference>
<dbReference type="AlphaFoldDB" id="A0A5S3VA44"/>
<keyword evidence="3" id="KW-0238">DNA-binding</keyword>
<dbReference type="InterPro" id="IPR036390">
    <property type="entry name" value="WH_DNA-bd_sf"/>
</dbReference>
<dbReference type="Proteomes" id="UP000307217">
    <property type="component" value="Unassembled WGS sequence"/>
</dbReference>
<dbReference type="GO" id="GO:0003700">
    <property type="term" value="F:DNA-binding transcription factor activity"/>
    <property type="evidence" value="ECO:0007669"/>
    <property type="project" value="InterPro"/>
</dbReference>
<dbReference type="PROSITE" id="PS50987">
    <property type="entry name" value="HTH_ARSR_2"/>
    <property type="match status" value="1"/>
</dbReference>
<dbReference type="InterPro" id="IPR001845">
    <property type="entry name" value="HTH_ArsR_DNA-bd_dom"/>
</dbReference>
<reference evidence="6" key="3">
    <citation type="submission" date="2019-09" db="EMBL/GenBank/DDBJ databases">
        <title>Co-occurence of chitin degradation, pigmentation and bioactivity in marine Pseudoalteromonas.</title>
        <authorList>
            <person name="Sonnenschein E.C."/>
            <person name="Bech P.K."/>
        </authorList>
    </citation>
    <scope>NUCLEOTIDE SEQUENCE</scope>
    <source>
        <strain evidence="6">S3790</strain>
        <strain evidence="7">S3895</strain>
    </source>
</reference>
<dbReference type="NCBIfam" id="NF033788">
    <property type="entry name" value="HTH_metalloreg"/>
    <property type="match status" value="1"/>
</dbReference>
<dbReference type="InterPro" id="IPR018334">
    <property type="entry name" value="ArsR_HTH"/>
</dbReference>
<dbReference type="SUPFAM" id="SSF46785">
    <property type="entry name" value="Winged helix' DNA-binding domain"/>
    <property type="match status" value="1"/>
</dbReference>
<dbReference type="Proteomes" id="UP000307164">
    <property type="component" value="Unassembled WGS sequence"/>
</dbReference>
<name>A0A5S3VA44_9GAMM</name>
<dbReference type="Gene3D" id="1.10.10.10">
    <property type="entry name" value="Winged helix-like DNA-binding domain superfamily/Winged helix DNA-binding domain"/>
    <property type="match status" value="1"/>
</dbReference>
<protein>
    <submittedName>
        <fullName evidence="6">Transcriptional regulator</fullName>
    </submittedName>
</protein>
<dbReference type="RefSeq" id="WP_138591334.1">
    <property type="nucleotide sequence ID" value="NZ_PNBW01000017.1"/>
</dbReference>
<keyword evidence="2" id="KW-0805">Transcription regulation</keyword>
<evidence type="ECO:0000313" key="9">
    <source>
        <dbReference type="Proteomes" id="UP000307217"/>
    </source>
</evidence>
<proteinExistence type="predicted"/>
<dbReference type="Pfam" id="PF01022">
    <property type="entry name" value="HTH_5"/>
    <property type="match status" value="1"/>
</dbReference>
<evidence type="ECO:0000259" key="5">
    <source>
        <dbReference type="PROSITE" id="PS50987"/>
    </source>
</evidence>
<dbReference type="GO" id="GO:0003677">
    <property type="term" value="F:DNA binding"/>
    <property type="evidence" value="ECO:0007669"/>
    <property type="project" value="UniProtKB-KW"/>
</dbReference>
<dbReference type="OrthoDB" id="9793058at2"/>